<gene>
    <name evidence="4" type="ORF">NITMOv2_2743</name>
</gene>
<evidence type="ECO:0000259" key="3">
    <source>
        <dbReference type="PROSITE" id="PS50075"/>
    </source>
</evidence>
<proteinExistence type="inferred from homology"/>
<evidence type="ECO:0000256" key="1">
    <source>
        <dbReference type="ARBA" id="ARBA00006432"/>
    </source>
</evidence>
<dbReference type="CDD" id="cd07989">
    <property type="entry name" value="LPLAT_AGPAT-like"/>
    <property type="match status" value="1"/>
</dbReference>
<dbReference type="SMART" id="SM00563">
    <property type="entry name" value="PlsC"/>
    <property type="match status" value="1"/>
</dbReference>
<dbReference type="KEGG" id="nmv:NITMOv2_2743"/>
<sequence length="900" mass="98637">MDPGFHGETLQDLIRSLVAYEQRPAVVAFDRKGSRTWSFRDLLDAATRLAAGLAAEGVARGDHAILCAPASPEWIVACFALIEAGAVPVPVDTQAGEEELRHILRDSDACRIFTVTSLAERLTKAVTRPACGLILLDADEGEERSIRRYPIAAGGRFPAVDRDDPAVLFYTSGTTGLPKGVPLTHGNITSNLRALLNEHLLSADDRLLLPLPLHHVYPFAVGLLTPLASGVPVVLPHSLVGPQILRSLTEGQVTVVVAVPRFYTALVTAIETRMQRSGRLVNGLFRLARALSTALRRRFGWRVGRRLFAPLHRRFAPRLRMVASGGAALDPDVAWKLEGLGWQVASGYGLTETSPILTFNLPGARQFASAGVPLPNIDLRIAKSDPASPHGEVQAKGPSVFAGYRHLPDQTRDAFTEDGYFKTGDLGSLKDGALYLSGRVSSMIVLPGGENINPESVEAVLEHSESIREAGVLEEHHRLVALVVPEASATRGGEWELEPLIRREVQRLSATLPSHRRLGDYAITLEPLPRTRLGKIRRHKLRELYTQVKRQGGVVRQKGPMPVEQMAPEDRQVLEQPEGQRVWDWLPRRFPDARLTPDTHLHLDLGVDSLEWLSLTLELREQTGLDLSDEAIGRIETVRDLLREAVEAREAAGAGEDLLDRLRRPLELLDERQRRWLAPPGAMQRTFGAALLSLARLVMTRAFGLTMQGVQHVPRTGPCVLVPNHTSVLDPLALIAALPRPVLDHTYWSGWTGIMFRNAVMRFVSRATRVVPIEQGRSALTSLAFGAAILDGGHPLVWFAEGGRSPDGRLKPFQPGVGLLLQARPMPAVPVWIEGGYEALPPGSRRPRFRPLRLRFGPPVAPPALERQGTGRRPHDRITDALHAHVAALASRSGSIDAPD</sequence>
<dbReference type="InterPro" id="IPR020845">
    <property type="entry name" value="AMP-binding_CS"/>
</dbReference>
<dbReference type="STRING" id="42253.NITMOv2_2743"/>
<dbReference type="SUPFAM" id="SSF47336">
    <property type="entry name" value="ACP-like"/>
    <property type="match status" value="1"/>
</dbReference>
<feature type="domain" description="Carrier" evidence="3">
    <location>
        <begin position="572"/>
        <end position="649"/>
    </location>
</feature>
<evidence type="ECO:0000256" key="2">
    <source>
        <dbReference type="ARBA" id="ARBA00022598"/>
    </source>
</evidence>
<dbReference type="SUPFAM" id="SSF69593">
    <property type="entry name" value="Glycerol-3-phosphate (1)-acyltransferase"/>
    <property type="match status" value="1"/>
</dbReference>
<dbReference type="PANTHER" id="PTHR43201">
    <property type="entry name" value="ACYL-COA SYNTHETASE"/>
    <property type="match status" value="1"/>
</dbReference>
<dbReference type="InterPro" id="IPR000873">
    <property type="entry name" value="AMP-dep_synth/lig_dom"/>
</dbReference>
<name>A0A0K2GDX8_NITMO</name>
<organism evidence="4 5">
    <name type="scientific">Nitrospira moscoviensis</name>
    <dbReference type="NCBI Taxonomy" id="42253"/>
    <lineage>
        <taxon>Bacteria</taxon>
        <taxon>Pseudomonadati</taxon>
        <taxon>Nitrospirota</taxon>
        <taxon>Nitrospiria</taxon>
        <taxon>Nitrospirales</taxon>
        <taxon>Nitrospiraceae</taxon>
        <taxon>Nitrospira</taxon>
    </lineage>
</organism>
<dbReference type="SUPFAM" id="SSF56801">
    <property type="entry name" value="Acetyl-CoA synthetase-like"/>
    <property type="match status" value="1"/>
</dbReference>
<dbReference type="Pfam" id="PF00550">
    <property type="entry name" value="PP-binding"/>
    <property type="match status" value="1"/>
</dbReference>
<dbReference type="Pfam" id="PF01553">
    <property type="entry name" value="Acyltransferase"/>
    <property type="match status" value="1"/>
</dbReference>
<dbReference type="PANTHER" id="PTHR43201:SF5">
    <property type="entry name" value="MEDIUM-CHAIN ACYL-COA LIGASE ACSF2, MITOCHONDRIAL"/>
    <property type="match status" value="1"/>
</dbReference>
<dbReference type="InterPro" id="IPR045851">
    <property type="entry name" value="AMP-bd_C_sf"/>
</dbReference>
<dbReference type="PATRIC" id="fig|42253.5.peg.2713"/>
<dbReference type="Gene3D" id="3.40.50.12780">
    <property type="entry name" value="N-terminal domain of ligase-like"/>
    <property type="match status" value="1"/>
</dbReference>
<dbReference type="Gene3D" id="1.10.1200.10">
    <property type="entry name" value="ACP-like"/>
    <property type="match status" value="1"/>
</dbReference>
<dbReference type="InterPro" id="IPR009081">
    <property type="entry name" value="PP-bd_ACP"/>
</dbReference>
<dbReference type="EMBL" id="CP011801">
    <property type="protein sequence ID" value="ALA59153.1"/>
    <property type="molecule type" value="Genomic_DNA"/>
</dbReference>
<reference evidence="4 5" key="1">
    <citation type="journal article" date="2015" name="Proc. Natl. Acad. Sci. U.S.A.">
        <title>Expanded metabolic versatility of ubiquitous nitrite-oxidizing bacteria from the genus Nitrospira.</title>
        <authorList>
            <person name="Koch H."/>
            <person name="Lucker S."/>
            <person name="Albertsen M."/>
            <person name="Kitzinger K."/>
            <person name="Herbold C."/>
            <person name="Spieck E."/>
            <person name="Nielsen P.H."/>
            <person name="Wagner M."/>
            <person name="Daims H."/>
        </authorList>
    </citation>
    <scope>NUCLEOTIDE SEQUENCE [LARGE SCALE GENOMIC DNA]</scope>
    <source>
        <strain evidence="4 5">NSP M-1</strain>
    </source>
</reference>
<keyword evidence="2 4" id="KW-0436">Ligase</keyword>
<evidence type="ECO:0000313" key="4">
    <source>
        <dbReference type="EMBL" id="ALA59153.1"/>
    </source>
</evidence>
<protein>
    <submittedName>
        <fullName evidence="4">AMP-dependent synthetase and ligase</fullName>
    </submittedName>
</protein>
<keyword evidence="5" id="KW-1185">Reference proteome</keyword>
<evidence type="ECO:0000313" key="5">
    <source>
        <dbReference type="Proteomes" id="UP000069205"/>
    </source>
</evidence>
<comment type="similarity">
    <text evidence="1">Belongs to the ATP-dependent AMP-binding enzyme family.</text>
</comment>
<dbReference type="GO" id="GO:0031956">
    <property type="term" value="F:medium-chain fatty acid-CoA ligase activity"/>
    <property type="evidence" value="ECO:0007669"/>
    <property type="project" value="TreeGrafter"/>
</dbReference>
<dbReference type="InterPro" id="IPR036736">
    <property type="entry name" value="ACP-like_sf"/>
</dbReference>
<dbReference type="PROSITE" id="PS50075">
    <property type="entry name" value="CARRIER"/>
    <property type="match status" value="1"/>
</dbReference>
<dbReference type="Pfam" id="PF23562">
    <property type="entry name" value="AMP-binding_C_3"/>
    <property type="match status" value="1"/>
</dbReference>
<dbReference type="InterPro" id="IPR042099">
    <property type="entry name" value="ANL_N_sf"/>
</dbReference>
<dbReference type="Pfam" id="PF00501">
    <property type="entry name" value="AMP-binding"/>
    <property type="match status" value="1"/>
</dbReference>
<dbReference type="PROSITE" id="PS00455">
    <property type="entry name" value="AMP_BINDING"/>
    <property type="match status" value="1"/>
</dbReference>
<dbReference type="InterPro" id="IPR002123">
    <property type="entry name" value="Plipid/glycerol_acylTrfase"/>
</dbReference>
<dbReference type="Proteomes" id="UP000069205">
    <property type="component" value="Chromosome"/>
</dbReference>
<dbReference type="GO" id="GO:0016746">
    <property type="term" value="F:acyltransferase activity"/>
    <property type="evidence" value="ECO:0007669"/>
    <property type="project" value="InterPro"/>
</dbReference>
<dbReference type="RefSeq" id="WP_053380225.1">
    <property type="nucleotide sequence ID" value="NZ_CP011801.1"/>
</dbReference>
<dbReference type="GO" id="GO:0006631">
    <property type="term" value="P:fatty acid metabolic process"/>
    <property type="evidence" value="ECO:0007669"/>
    <property type="project" value="TreeGrafter"/>
</dbReference>
<dbReference type="Gene3D" id="3.30.300.30">
    <property type="match status" value="1"/>
</dbReference>
<dbReference type="AlphaFoldDB" id="A0A0K2GDX8"/>
<accession>A0A0K2GDX8</accession>